<name>A0A090VS37_9FLAO</name>
<accession>A0A090VS37</accession>
<proteinExistence type="predicted"/>
<feature type="transmembrane region" description="Helical" evidence="1">
    <location>
        <begin position="101"/>
        <end position="125"/>
    </location>
</feature>
<comment type="caution">
    <text evidence="2">The sequence shown here is derived from an EMBL/GenBank/DDBJ whole genome shotgun (WGS) entry which is preliminary data.</text>
</comment>
<protein>
    <submittedName>
        <fullName evidence="2">Uncharacterized protein</fullName>
    </submittedName>
</protein>
<sequence>MLFAGFLVDDFFQLHYLASSVLSNLFYSYSEYNYVALGVGQLIYSLIIILFFLSLALLFYRLTSNQEKAEFLNIFMLLCFFLFFGLGVDLLHMFFKEHGSASLLLTIIEEGGEMFTLSTLVWYFYSSVVKYKVYQFSIPKANRVNKQ</sequence>
<feature type="transmembrane region" description="Helical" evidence="1">
    <location>
        <begin position="71"/>
        <end position="95"/>
    </location>
</feature>
<keyword evidence="1" id="KW-0812">Transmembrane</keyword>
<reference evidence="2 3" key="1">
    <citation type="journal article" date="2014" name="Genome Announc.">
        <title>Draft Genome Sequence of Marine Flavobacterium Jejuia pallidilutea Strain 11shimoA1 and Pigmentation Mutants.</title>
        <authorList>
            <person name="Takatani N."/>
            <person name="Nakanishi M."/>
            <person name="Meirelles P."/>
            <person name="Mino S."/>
            <person name="Suda W."/>
            <person name="Oshima K."/>
            <person name="Hattori M."/>
            <person name="Ohkuma M."/>
            <person name="Hosokawa M."/>
            <person name="Miyashita K."/>
            <person name="Thompson F.L."/>
            <person name="Niwa A."/>
            <person name="Sawabe T."/>
            <person name="Sawabe T."/>
        </authorList>
    </citation>
    <scope>NUCLEOTIDE SEQUENCE [LARGE SCALE GENOMIC DNA]</scope>
    <source>
        <strain evidence="2 3">JCM 19301</strain>
    </source>
</reference>
<evidence type="ECO:0000313" key="2">
    <source>
        <dbReference type="EMBL" id="GAL67506.1"/>
    </source>
</evidence>
<feature type="transmembrane region" description="Helical" evidence="1">
    <location>
        <begin position="34"/>
        <end position="59"/>
    </location>
</feature>
<gene>
    <name evidence="2" type="ORF">JCM19301_479</name>
</gene>
<keyword evidence="1" id="KW-1133">Transmembrane helix</keyword>
<dbReference type="Proteomes" id="UP000029641">
    <property type="component" value="Unassembled WGS sequence"/>
</dbReference>
<dbReference type="eggNOG" id="ENOG5032GNM">
    <property type="taxonomic scope" value="Bacteria"/>
</dbReference>
<dbReference type="STRING" id="504487.JCM19538_1155"/>
<organism evidence="2 3">
    <name type="scientific">Jejuia pallidilutea</name>
    <dbReference type="NCBI Taxonomy" id="504487"/>
    <lineage>
        <taxon>Bacteria</taxon>
        <taxon>Pseudomonadati</taxon>
        <taxon>Bacteroidota</taxon>
        <taxon>Flavobacteriia</taxon>
        <taxon>Flavobacteriales</taxon>
        <taxon>Flavobacteriaceae</taxon>
        <taxon>Jejuia</taxon>
    </lineage>
</organism>
<keyword evidence="1" id="KW-0472">Membrane</keyword>
<evidence type="ECO:0000256" key="1">
    <source>
        <dbReference type="SAM" id="Phobius"/>
    </source>
</evidence>
<dbReference type="AlphaFoldDB" id="A0A090VS37"/>
<evidence type="ECO:0000313" key="3">
    <source>
        <dbReference type="Proteomes" id="UP000029641"/>
    </source>
</evidence>
<dbReference type="EMBL" id="BBNR01000010">
    <property type="protein sequence ID" value="GAL67506.1"/>
    <property type="molecule type" value="Genomic_DNA"/>
</dbReference>